<feature type="binding site" evidence="5">
    <location>
        <position position="66"/>
    </location>
    <ligand>
        <name>ATP</name>
        <dbReference type="ChEBI" id="CHEBI:30616"/>
    </ligand>
</feature>
<dbReference type="Pfam" id="PF00069">
    <property type="entry name" value="Pkinase"/>
    <property type="match status" value="1"/>
</dbReference>
<dbReference type="RefSeq" id="WP_112712618.1">
    <property type="nucleotide sequence ID" value="NZ_LS483250.1"/>
</dbReference>
<gene>
    <name evidence="7" type="ORF">MORIYA_0657</name>
</gene>
<proteinExistence type="predicted"/>
<accession>A0A330LSQ4</accession>
<dbReference type="AlphaFoldDB" id="A0A330LSQ4"/>
<evidence type="ECO:0000256" key="4">
    <source>
        <dbReference type="ARBA" id="ARBA00022840"/>
    </source>
</evidence>
<dbReference type="PROSITE" id="PS00107">
    <property type="entry name" value="PROTEIN_KINASE_ATP"/>
    <property type="match status" value="1"/>
</dbReference>
<keyword evidence="3" id="KW-0418">Kinase</keyword>
<organism evidence="7 8">
    <name type="scientific">Moritella yayanosii</name>
    <dbReference type="NCBI Taxonomy" id="69539"/>
    <lineage>
        <taxon>Bacteria</taxon>
        <taxon>Pseudomonadati</taxon>
        <taxon>Pseudomonadota</taxon>
        <taxon>Gammaproteobacteria</taxon>
        <taxon>Alteromonadales</taxon>
        <taxon>Moritellaceae</taxon>
        <taxon>Moritella</taxon>
    </lineage>
</organism>
<dbReference type="Proteomes" id="UP000250163">
    <property type="component" value="Chromosome MORIYA"/>
</dbReference>
<dbReference type="PANTHER" id="PTHR43289">
    <property type="entry name" value="MITOGEN-ACTIVATED PROTEIN KINASE KINASE KINASE 20-RELATED"/>
    <property type="match status" value="1"/>
</dbReference>
<evidence type="ECO:0000313" key="8">
    <source>
        <dbReference type="Proteomes" id="UP000250163"/>
    </source>
</evidence>
<dbReference type="CDD" id="cd14014">
    <property type="entry name" value="STKc_PknB_like"/>
    <property type="match status" value="1"/>
</dbReference>
<dbReference type="InterPro" id="IPR000719">
    <property type="entry name" value="Prot_kinase_dom"/>
</dbReference>
<evidence type="ECO:0000259" key="6">
    <source>
        <dbReference type="PROSITE" id="PS50011"/>
    </source>
</evidence>
<feature type="domain" description="Protein kinase" evidence="6">
    <location>
        <begin position="31"/>
        <end position="303"/>
    </location>
</feature>
<dbReference type="KEGG" id="mya:MORIYA_0657"/>
<dbReference type="SMART" id="SM00220">
    <property type="entry name" value="S_TKc"/>
    <property type="match status" value="1"/>
</dbReference>
<dbReference type="GO" id="GO:0004674">
    <property type="term" value="F:protein serine/threonine kinase activity"/>
    <property type="evidence" value="ECO:0007669"/>
    <property type="project" value="TreeGrafter"/>
</dbReference>
<dbReference type="PROSITE" id="PS50011">
    <property type="entry name" value="PROTEIN_KINASE_DOM"/>
    <property type="match status" value="1"/>
</dbReference>
<dbReference type="GO" id="GO:0005524">
    <property type="term" value="F:ATP binding"/>
    <property type="evidence" value="ECO:0007669"/>
    <property type="project" value="UniProtKB-UniRule"/>
</dbReference>
<reference evidence="8" key="1">
    <citation type="submission" date="2018-05" db="EMBL/GenBank/DDBJ databases">
        <authorList>
            <person name="Cea G.-C."/>
            <person name="William W."/>
        </authorList>
    </citation>
    <scope>NUCLEOTIDE SEQUENCE [LARGE SCALE GENOMIC DNA]</scope>
    <source>
        <strain evidence="8">DB21MT 5</strain>
    </source>
</reference>
<dbReference type="InterPro" id="IPR011009">
    <property type="entry name" value="Kinase-like_dom_sf"/>
</dbReference>
<sequence length="644" mass="72952">MVQDKTLLDSTSSKDEVDTATLTGRILKDRYELETHIGSGGMSDIYKAKDLLLSKAGVDDPYVAIKVLQPQYTKNKEAQQLLFREAHKTMALSHPNIIRVYDVDKEDKLCFIIMEWLDGETLDQVISRSKPKGLTYKGAEKIISQVANALKFAHKNGIVHTDLKPANIMHTRNGDIKVFDFGVARVLQDHADEFASDNVEHNNVLSGYTPAYASAELLQGQQPSESDDLFSLGCIFYELLSSKHPYLRKPADQAITDKITAKKLTKLSSKNWAMLRSALALKNAERPVSIQQWQAKLARKPFPVFSTVLPLLTVLGSVGYFYYMDNVITKQQITQQAHISSVDGLVNSSVEVFMNSLADLNTETLTIKAGVLRQKRDEVIDYHIAKVNRIMQDPNSRYPDFYQMSALIAETMALYPDSVKLTDIEQYVEGQRVSARSILVANIEQRLLRANYKLDSEGMDLFTLEQDIKQVDADYKIIPSEQAISLYAKQLKTALIDYNYRQINTLLAPGELLFKDSVPELQTLLTQPELISAINTLTDYQASEQSGEFPFNAAETFYQDQFDYWIAAIKNAKNQKSLDRIYTQQNKYNQYLPVNFKPLIKLRRDLANRYLKLIVTGKIKSDSRVIKKAESLFTKADKGQEMSV</sequence>
<evidence type="ECO:0000256" key="1">
    <source>
        <dbReference type="ARBA" id="ARBA00022679"/>
    </source>
</evidence>
<dbReference type="Gene3D" id="1.10.510.10">
    <property type="entry name" value="Transferase(Phosphotransferase) domain 1"/>
    <property type="match status" value="1"/>
</dbReference>
<dbReference type="EMBL" id="LS483250">
    <property type="protein sequence ID" value="SQD77135.1"/>
    <property type="molecule type" value="Genomic_DNA"/>
</dbReference>
<evidence type="ECO:0000256" key="5">
    <source>
        <dbReference type="PROSITE-ProRule" id="PRU10141"/>
    </source>
</evidence>
<keyword evidence="8" id="KW-1185">Reference proteome</keyword>
<keyword evidence="4 5" id="KW-0067">ATP-binding</keyword>
<evidence type="ECO:0000313" key="7">
    <source>
        <dbReference type="EMBL" id="SQD77135.1"/>
    </source>
</evidence>
<dbReference type="Gene3D" id="3.30.200.20">
    <property type="entry name" value="Phosphorylase Kinase, domain 1"/>
    <property type="match status" value="1"/>
</dbReference>
<dbReference type="PANTHER" id="PTHR43289:SF6">
    <property type="entry name" value="SERINE_THREONINE-PROTEIN KINASE NEKL-3"/>
    <property type="match status" value="1"/>
</dbReference>
<dbReference type="SUPFAM" id="SSF56112">
    <property type="entry name" value="Protein kinase-like (PK-like)"/>
    <property type="match status" value="1"/>
</dbReference>
<evidence type="ECO:0000256" key="2">
    <source>
        <dbReference type="ARBA" id="ARBA00022741"/>
    </source>
</evidence>
<protein>
    <recommendedName>
        <fullName evidence="6">Protein kinase domain-containing protein</fullName>
    </recommendedName>
</protein>
<dbReference type="OrthoDB" id="9801841at2"/>
<keyword evidence="1" id="KW-0808">Transferase</keyword>
<name>A0A330LSQ4_9GAMM</name>
<dbReference type="InterPro" id="IPR017441">
    <property type="entry name" value="Protein_kinase_ATP_BS"/>
</dbReference>
<evidence type="ECO:0000256" key="3">
    <source>
        <dbReference type="ARBA" id="ARBA00022777"/>
    </source>
</evidence>
<keyword evidence="2 5" id="KW-0547">Nucleotide-binding</keyword>